<gene>
    <name evidence="1" type="ORF">MEPE_03147</name>
</gene>
<dbReference type="EMBL" id="OAPG01000006">
    <property type="protein sequence ID" value="SNX84438.1"/>
    <property type="molecule type" value="Genomic_DNA"/>
</dbReference>
<protein>
    <submittedName>
        <fullName evidence="1">Uncharacterized protein</fullName>
    </submittedName>
</protein>
<evidence type="ECO:0000313" key="2">
    <source>
        <dbReference type="Proteomes" id="UP001294444"/>
    </source>
</evidence>
<accession>A0AAJ4XLP0</accession>
<organism evidence="1 2">
    <name type="scientific">Melanopsichium pennsylvanicum</name>
    <dbReference type="NCBI Taxonomy" id="63383"/>
    <lineage>
        <taxon>Eukaryota</taxon>
        <taxon>Fungi</taxon>
        <taxon>Dikarya</taxon>
        <taxon>Basidiomycota</taxon>
        <taxon>Ustilaginomycotina</taxon>
        <taxon>Ustilaginomycetes</taxon>
        <taxon>Ustilaginales</taxon>
        <taxon>Ustilaginaceae</taxon>
        <taxon>Melanopsichium</taxon>
    </lineage>
</organism>
<name>A0AAJ4XLP0_9BASI</name>
<reference evidence="1" key="1">
    <citation type="submission" date="2023-10" db="EMBL/GenBank/DDBJ databases">
        <authorList>
            <person name="Guldener U."/>
        </authorList>
    </citation>
    <scope>NUCLEOTIDE SEQUENCE</scope>
    <source>
        <strain evidence="1">Mp4</strain>
    </source>
</reference>
<sequence>MPTQALLRASLGHFHGLVFIEHGLKSTLFWSCDSPCACFHACGASLDPVNLSGLRLAQIQATLWFAMLCCASARSFSTLDWAATAWRGGKNHLNAVPVDSVRSAIGAVALTAIAASEPAAALAHGPITGRVDFSFAA</sequence>
<comment type="caution">
    <text evidence="1">The sequence shown here is derived from an EMBL/GenBank/DDBJ whole genome shotgun (WGS) entry which is preliminary data.</text>
</comment>
<proteinExistence type="predicted"/>
<dbReference type="Proteomes" id="UP001294444">
    <property type="component" value="Unassembled WGS sequence"/>
</dbReference>
<keyword evidence="2" id="KW-1185">Reference proteome</keyword>
<evidence type="ECO:0000313" key="1">
    <source>
        <dbReference type="EMBL" id="SNX84438.1"/>
    </source>
</evidence>
<dbReference type="AlphaFoldDB" id="A0AAJ4XLP0"/>